<sequence length="40" mass="4291">MLVDDSNVLITTSQAVFVVLGGWCSVLIVGLRYLLHMGAV</sequence>
<feature type="transmembrane region" description="Helical" evidence="1">
    <location>
        <begin position="15"/>
        <end position="35"/>
    </location>
</feature>
<reference evidence="2" key="1">
    <citation type="submission" date="2014-11" db="EMBL/GenBank/DDBJ databases">
        <authorList>
            <person name="Amaro Gonzalez C."/>
        </authorList>
    </citation>
    <scope>NUCLEOTIDE SEQUENCE</scope>
</reference>
<protein>
    <submittedName>
        <fullName evidence="2">Uncharacterized protein</fullName>
    </submittedName>
</protein>
<evidence type="ECO:0000256" key="1">
    <source>
        <dbReference type="SAM" id="Phobius"/>
    </source>
</evidence>
<evidence type="ECO:0000313" key="2">
    <source>
        <dbReference type="EMBL" id="JAH87080.1"/>
    </source>
</evidence>
<organism evidence="2">
    <name type="scientific">Anguilla anguilla</name>
    <name type="common">European freshwater eel</name>
    <name type="synonym">Muraena anguilla</name>
    <dbReference type="NCBI Taxonomy" id="7936"/>
    <lineage>
        <taxon>Eukaryota</taxon>
        <taxon>Metazoa</taxon>
        <taxon>Chordata</taxon>
        <taxon>Craniata</taxon>
        <taxon>Vertebrata</taxon>
        <taxon>Euteleostomi</taxon>
        <taxon>Actinopterygii</taxon>
        <taxon>Neopterygii</taxon>
        <taxon>Teleostei</taxon>
        <taxon>Anguilliformes</taxon>
        <taxon>Anguillidae</taxon>
        <taxon>Anguilla</taxon>
    </lineage>
</organism>
<name>A0A0E9WBX3_ANGAN</name>
<keyword evidence="1" id="KW-1133">Transmembrane helix</keyword>
<dbReference type="AlphaFoldDB" id="A0A0E9WBX3"/>
<reference evidence="2" key="2">
    <citation type="journal article" date="2015" name="Fish Shellfish Immunol.">
        <title>Early steps in the European eel (Anguilla anguilla)-Vibrio vulnificus interaction in the gills: Role of the RtxA13 toxin.</title>
        <authorList>
            <person name="Callol A."/>
            <person name="Pajuelo D."/>
            <person name="Ebbesson L."/>
            <person name="Teles M."/>
            <person name="MacKenzie S."/>
            <person name="Amaro C."/>
        </authorList>
    </citation>
    <scope>NUCLEOTIDE SEQUENCE</scope>
</reference>
<accession>A0A0E9WBX3</accession>
<keyword evidence="1" id="KW-0472">Membrane</keyword>
<keyword evidence="1" id="KW-0812">Transmembrane</keyword>
<proteinExistence type="predicted"/>
<dbReference type="EMBL" id="GBXM01021497">
    <property type="protein sequence ID" value="JAH87080.1"/>
    <property type="molecule type" value="Transcribed_RNA"/>
</dbReference>